<keyword evidence="1" id="KW-0472">Membrane</keyword>
<gene>
    <name evidence="2" type="ORF">P186_0067</name>
</gene>
<organism evidence="2 3">
    <name type="scientific">Pyrobaculum ferrireducens</name>
    <dbReference type="NCBI Taxonomy" id="1104324"/>
    <lineage>
        <taxon>Archaea</taxon>
        <taxon>Thermoproteota</taxon>
        <taxon>Thermoprotei</taxon>
        <taxon>Thermoproteales</taxon>
        <taxon>Thermoproteaceae</taxon>
        <taxon>Pyrobaculum</taxon>
    </lineage>
</organism>
<keyword evidence="3" id="KW-1185">Reference proteome</keyword>
<sequence>MYFNSVYIFDSIRIVFVPMFIASSFGAALAQTPLPTRWLAEIPLIPLLYHEHMPHFYLAIC</sequence>
<dbReference type="AlphaFoldDB" id="G7VDV4"/>
<accession>G7VDV4</accession>
<reference evidence="2 3" key="1">
    <citation type="journal article" date="2012" name="J. Bacteriol.">
        <title>Complete genome sequence of strain 1860, a crenarchaeon of the genus pyrobaculum able to grow with various electron acceptors.</title>
        <authorList>
            <person name="Mardanov A.V."/>
            <person name="Gumerov V.M."/>
            <person name="Slobodkina G.B."/>
            <person name="Beletsky A.V."/>
            <person name="Bonch-Osmolovskaya E.A."/>
            <person name="Ravin N.V."/>
            <person name="Skryabin K.G."/>
        </authorList>
    </citation>
    <scope>NUCLEOTIDE SEQUENCE [LARGE SCALE GENOMIC DNA]</scope>
    <source>
        <strain evidence="2 3">1860</strain>
    </source>
</reference>
<dbReference type="KEGG" id="pyr:P186_0067"/>
<dbReference type="EMBL" id="CP003098">
    <property type="protein sequence ID" value="AET31536.1"/>
    <property type="molecule type" value="Genomic_DNA"/>
</dbReference>
<keyword evidence="1" id="KW-0812">Transmembrane</keyword>
<dbReference type="HOGENOM" id="CLU_2911682_0_0_2"/>
<dbReference type="STRING" id="1104324.P186_0067"/>
<proteinExistence type="predicted"/>
<evidence type="ECO:0000313" key="2">
    <source>
        <dbReference type="EMBL" id="AET31536.1"/>
    </source>
</evidence>
<evidence type="ECO:0000313" key="3">
    <source>
        <dbReference type="Proteomes" id="UP000005867"/>
    </source>
</evidence>
<protein>
    <submittedName>
        <fullName evidence="2">Uncharacterized protein</fullName>
    </submittedName>
</protein>
<dbReference type="BioCyc" id="PSP1104324:GJSN-66-MONOMER"/>
<evidence type="ECO:0000256" key="1">
    <source>
        <dbReference type="SAM" id="Phobius"/>
    </source>
</evidence>
<feature type="transmembrane region" description="Helical" evidence="1">
    <location>
        <begin position="12"/>
        <end position="30"/>
    </location>
</feature>
<name>G7VDV4_9CREN</name>
<keyword evidence="1" id="KW-1133">Transmembrane helix</keyword>
<dbReference type="Proteomes" id="UP000005867">
    <property type="component" value="Chromosome"/>
</dbReference>